<evidence type="ECO:0000313" key="4">
    <source>
        <dbReference type="Proteomes" id="UP000665026"/>
    </source>
</evidence>
<feature type="domain" description="Fe2OG dioxygenase" evidence="2">
    <location>
        <begin position="129"/>
        <end position="240"/>
    </location>
</feature>
<dbReference type="RefSeq" id="WP_209355334.1">
    <property type="nucleotide sequence ID" value="NZ_CP060010.1"/>
</dbReference>
<organism evidence="3 4">
    <name type="scientific">Cognatishimia activa</name>
    <dbReference type="NCBI Taxonomy" id="1715691"/>
    <lineage>
        <taxon>Bacteria</taxon>
        <taxon>Pseudomonadati</taxon>
        <taxon>Pseudomonadota</taxon>
        <taxon>Alphaproteobacteria</taxon>
        <taxon>Rhodobacterales</taxon>
        <taxon>Paracoccaceae</taxon>
        <taxon>Cognatishimia</taxon>
    </lineage>
</organism>
<dbReference type="InterPro" id="IPR056470">
    <property type="entry name" value="BesD/HalB-like"/>
</dbReference>
<dbReference type="InterPro" id="IPR005123">
    <property type="entry name" value="Oxoglu/Fe-dep_dioxygenase_dom"/>
</dbReference>
<keyword evidence="1" id="KW-0560">Oxidoreductase</keyword>
<dbReference type="GO" id="GO:0046872">
    <property type="term" value="F:metal ion binding"/>
    <property type="evidence" value="ECO:0007669"/>
    <property type="project" value="UniProtKB-KW"/>
</dbReference>
<name>A0A975EM38_9RHOB</name>
<dbReference type="KEGG" id="cact:HZ995_08965"/>
<accession>A0A975EM38</accession>
<reference evidence="3" key="1">
    <citation type="submission" date="2020-07" db="EMBL/GenBank/DDBJ databases">
        <title>Genome sequences of bacteria associated with the marine, planktonic diatom Thalassiosira profunda strain ECT2AJA-044.</title>
        <authorList>
            <person name="Gargas C.B."/>
            <person name="Roberts W.R."/>
            <person name="Alverson A.J."/>
        </authorList>
    </citation>
    <scope>NUCLEOTIDE SEQUENCE</scope>
    <source>
        <strain evidence="3">ECT2AJA-044</strain>
    </source>
</reference>
<evidence type="ECO:0000313" key="3">
    <source>
        <dbReference type="EMBL" id="QTN34643.1"/>
    </source>
</evidence>
<evidence type="ECO:0000256" key="1">
    <source>
        <dbReference type="RuleBase" id="RU003682"/>
    </source>
</evidence>
<comment type="similarity">
    <text evidence="1">Belongs to the iron/ascorbate-dependent oxidoreductase family.</text>
</comment>
<dbReference type="SUPFAM" id="SSF51197">
    <property type="entry name" value="Clavaminate synthase-like"/>
    <property type="match status" value="1"/>
</dbReference>
<sequence length="259" mass="28482">MSIEEIVQTAEYPLAAPSFLDRCKEALDSAGVLVLPDFITSSALEAMQNEAKQGQSKAYFCTQSHSVYLTPENPAFDKDHPANRHVVSSKGCICDDVVAADSPLRTIYDAPLFRDFVKHVTGESALHPYADGLSSINIHYAERGQELGWHFDNSSFAITLLIQKPDAGSDFEYIKDLRDADVGEMNYDGVAALLDGKTAPKVLNMDPGTLVLFRGRNSIHRVSPNESDKTRMLAVLAYNSEPGIELSESARMTFYGRLS</sequence>
<dbReference type="EMBL" id="CP060010">
    <property type="protein sequence ID" value="QTN34643.1"/>
    <property type="molecule type" value="Genomic_DNA"/>
</dbReference>
<keyword evidence="1" id="KW-0408">Iron</keyword>
<dbReference type="Gene3D" id="2.60.120.620">
    <property type="entry name" value="q2cbj1_9rhob like domain"/>
    <property type="match status" value="1"/>
</dbReference>
<dbReference type="Proteomes" id="UP000665026">
    <property type="component" value="Chromosome"/>
</dbReference>
<proteinExistence type="inferred from homology"/>
<dbReference type="Pfam" id="PF23169">
    <property type="entry name" value="HalD"/>
    <property type="match status" value="1"/>
</dbReference>
<evidence type="ECO:0000259" key="2">
    <source>
        <dbReference type="PROSITE" id="PS51471"/>
    </source>
</evidence>
<gene>
    <name evidence="3" type="ORF">HZ995_08965</name>
</gene>
<keyword evidence="1" id="KW-0479">Metal-binding</keyword>
<dbReference type="AlphaFoldDB" id="A0A975EM38"/>
<dbReference type="GO" id="GO:0016491">
    <property type="term" value="F:oxidoreductase activity"/>
    <property type="evidence" value="ECO:0007669"/>
    <property type="project" value="UniProtKB-KW"/>
</dbReference>
<protein>
    <submittedName>
        <fullName evidence="3">2OG-Fe(II) oxygenase</fullName>
    </submittedName>
</protein>
<dbReference type="PROSITE" id="PS51471">
    <property type="entry name" value="FE2OG_OXY"/>
    <property type="match status" value="1"/>
</dbReference>